<reference evidence="4 5" key="1">
    <citation type="submission" date="2020-10" db="EMBL/GenBank/DDBJ databases">
        <title>The Coptis chinensis genome and diversification of protoberbering-type alkaloids.</title>
        <authorList>
            <person name="Wang B."/>
            <person name="Shu S."/>
            <person name="Song C."/>
            <person name="Liu Y."/>
        </authorList>
    </citation>
    <scope>NUCLEOTIDE SEQUENCE [LARGE SCALE GENOMIC DNA]</scope>
    <source>
        <strain evidence="4">HL-2020</strain>
        <tissue evidence="4">Leaf</tissue>
    </source>
</reference>
<comment type="caution">
    <text evidence="4">The sequence shown here is derived from an EMBL/GenBank/DDBJ whole genome shotgun (WGS) entry which is preliminary data.</text>
</comment>
<proteinExistence type="inferred from homology"/>
<protein>
    <recommendedName>
        <fullName evidence="3">SMP domain-containing protein</fullName>
    </recommendedName>
</protein>
<dbReference type="PANTHER" id="PTHR31174">
    <property type="entry name" value="SEED MATURATION FAMILY PROTEIN"/>
    <property type="match status" value="1"/>
</dbReference>
<dbReference type="OrthoDB" id="2014755at2759"/>
<dbReference type="Pfam" id="PF04927">
    <property type="entry name" value="SMP"/>
    <property type="match status" value="1"/>
</dbReference>
<comment type="similarity">
    <text evidence="1">Belongs to the LEA type SMP family.</text>
</comment>
<keyword evidence="2" id="KW-0677">Repeat</keyword>
<feature type="domain" description="SMP" evidence="3">
    <location>
        <begin position="26"/>
        <end position="81"/>
    </location>
</feature>
<gene>
    <name evidence="4" type="ORF">IFM89_023809</name>
</gene>
<evidence type="ECO:0000313" key="5">
    <source>
        <dbReference type="Proteomes" id="UP000631114"/>
    </source>
</evidence>
<evidence type="ECO:0000256" key="1">
    <source>
        <dbReference type="ARBA" id="ARBA00010733"/>
    </source>
</evidence>
<evidence type="ECO:0000259" key="3">
    <source>
        <dbReference type="Pfam" id="PF04927"/>
    </source>
</evidence>
<dbReference type="AlphaFoldDB" id="A0A835HV15"/>
<organism evidence="4 5">
    <name type="scientific">Coptis chinensis</name>
    <dbReference type="NCBI Taxonomy" id="261450"/>
    <lineage>
        <taxon>Eukaryota</taxon>
        <taxon>Viridiplantae</taxon>
        <taxon>Streptophyta</taxon>
        <taxon>Embryophyta</taxon>
        <taxon>Tracheophyta</taxon>
        <taxon>Spermatophyta</taxon>
        <taxon>Magnoliopsida</taxon>
        <taxon>Ranunculales</taxon>
        <taxon>Ranunculaceae</taxon>
        <taxon>Coptidoideae</taxon>
        <taxon>Coptis</taxon>
    </lineage>
</organism>
<evidence type="ECO:0000256" key="2">
    <source>
        <dbReference type="ARBA" id="ARBA00022737"/>
    </source>
</evidence>
<sequence length="103" mass="10973">MLVEYGFSISVNNNHKDLNNCQQEPIKYGHVFVVSGELAKQPIAPKDAAMMQSTETTLLGQAQKGGPAAVMQSAAMRNERAGVVGHEDLNDIAGDQGMTAVET</sequence>
<dbReference type="Proteomes" id="UP000631114">
    <property type="component" value="Unassembled WGS sequence"/>
</dbReference>
<dbReference type="EMBL" id="JADFTS010000005">
    <property type="protein sequence ID" value="KAF9606226.1"/>
    <property type="molecule type" value="Genomic_DNA"/>
</dbReference>
<dbReference type="PANTHER" id="PTHR31174:SF7">
    <property type="entry name" value="LATE EMBRYOGENESIS ABUNDANT PROTEIN 31-RELATED"/>
    <property type="match status" value="1"/>
</dbReference>
<dbReference type="InterPro" id="IPR007011">
    <property type="entry name" value="LEA_SMP_dom"/>
</dbReference>
<keyword evidence="5" id="KW-1185">Reference proteome</keyword>
<dbReference type="InterPro" id="IPR042971">
    <property type="entry name" value="LEA_SMP"/>
</dbReference>
<name>A0A835HV15_9MAGN</name>
<accession>A0A835HV15</accession>
<evidence type="ECO:0000313" key="4">
    <source>
        <dbReference type="EMBL" id="KAF9606226.1"/>
    </source>
</evidence>